<dbReference type="Gene3D" id="3.40.630.30">
    <property type="match status" value="1"/>
</dbReference>
<gene>
    <name evidence="2" type="ORF">DSLASN_23240</name>
</gene>
<evidence type="ECO:0000313" key="2">
    <source>
        <dbReference type="EMBL" id="BCS96692.1"/>
    </source>
</evidence>
<dbReference type="Proteomes" id="UP001320148">
    <property type="component" value="Chromosome"/>
</dbReference>
<feature type="domain" description="N-acetyltransferase" evidence="1">
    <location>
        <begin position="11"/>
        <end position="72"/>
    </location>
</feature>
<dbReference type="InterPro" id="IPR000182">
    <property type="entry name" value="GNAT_dom"/>
</dbReference>
<dbReference type="RefSeq" id="WP_236892983.1">
    <property type="nucleotide sequence ID" value="NZ_AP024488.1"/>
</dbReference>
<sequence length="87" mass="10132">MGNISALRERNDWNAGYYGWIQSMYLSLAYRGNGWMAPLLDAVKSDVKMQQGLELRLYVHETNNVAIRAYEKARFTHSSYRIMTQPL</sequence>
<proteinExistence type="predicted"/>
<organism evidence="2 3">
    <name type="scientific">Desulfoluna limicola</name>
    <dbReference type="NCBI Taxonomy" id="2810562"/>
    <lineage>
        <taxon>Bacteria</taxon>
        <taxon>Pseudomonadati</taxon>
        <taxon>Thermodesulfobacteriota</taxon>
        <taxon>Desulfobacteria</taxon>
        <taxon>Desulfobacterales</taxon>
        <taxon>Desulfolunaceae</taxon>
        <taxon>Desulfoluna</taxon>
    </lineage>
</organism>
<dbReference type="Pfam" id="PF00583">
    <property type="entry name" value="Acetyltransf_1"/>
    <property type="match status" value="1"/>
</dbReference>
<name>A0ABM7PGI8_9BACT</name>
<accession>A0ABM7PGI8</accession>
<dbReference type="EMBL" id="AP024488">
    <property type="protein sequence ID" value="BCS96692.1"/>
    <property type="molecule type" value="Genomic_DNA"/>
</dbReference>
<evidence type="ECO:0000259" key="1">
    <source>
        <dbReference type="Pfam" id="PF00583"/>
    </source>
</evidence>
<dbReference type="SUPFAM" id="SSF55729">
    <property type="entry name" value="Acyl-CoA N-acyltransferases (Nat)"/>
    <property type="match status" value="1"/>
</dbReference>
<evidence type="ECO:0000313" key="3">
    <source>
        <dbReference type="Proteomes" id="UP001320148"/>
    </source>
</evidence>
<protein>
    <recommendedName>
        <fullName evidence="1">N-acetyltransferase domain-containing protein</fullName>
    </recommendedName>
</protein>
<keyword evidence="3" id="KW-1185">Reference proteome</keyword>
<dbReference type="InterPro" id="IPR016181">
    <property type="entry name" value="Acyl_CoA_acyltransferase"/>
</dbReference>
<reference evidence="2 3" key="1">
    <citation type="submission" date="2021-02" db="EMBL/GenBank/DDBJ databases">
        <title>Complete genome of Desulfoluna sp. strain ASN36.</title>
        <authorList>
            <person name="Takahashi A."/>
            <person name="Kojima H."/>
            <person name="Fukui M."/>
        </authorList>
    </citation>
    <scope>NUCLEOTIDE SEQUENCE [LARGE SCALE GENOMIC DNA]</scope>
    <source>
        <strain evidence="2 3">ASN36</strain>
    </source>
</reference>